<organism evidence="1 2">
    <name type="scientific">Trinickia terrae</name>
    <dbReference type="NCBI Taxonomy" id="2571161"/>
    <lineage>
        <taxon>Bacteria</taxon>
        <taxon>Pseudomonadati</taxon>
        <taxon>Pseudomonadota</taxon>
        <taxon>Betaproteobacteria</taxon>
        <taxon>Burkholderiales</taxon>
        <taxon>Burkholderiaceae</taxon>
        <taxon>Trinickia</taxon>
    </lineage>
</organism>
<gene>
    <name evidence="1" type="ORF">FAZ69_13660</name>
</gene>
<protein>
    <submittedName>
        <fullName evidence="1">Uncharacterized protein</fullName>
    </submittedName>
</protein>
<reference evidence="1 2" key="1">
    <citation type="submission" date="2019-04" db="EMBL/GenBank/DDBJ databases">
        <title>Trinickia sp. 7GSK02, isolated from subtropical forest soil.</title>
        <authorList>
            <person name="Gao Z.-H."/>
            <person name="Qiu L.-H."/>
        </authorList>
    </citation>
    <scope>NUCLEOTIDE SEQUENCE [LARGE SCALE GENOMIC DNA]</scope>
    <source>
        <strain evidence="1 2">7GSK02</strain>
    </source>
</reference>
<dbReference type="OrthoDB" id="9951540at2"/>
<dbReference type="AlphaFoldDB" id="A0A4U1I694"/>
<evidence type="ECO:0000313" key="2">
    <source>
        <dbReference type="Proteomes" id="UP000305539"/>
    </source>
</evidence>
<name>A0A4U1I694_9BURK</name>
<accession>A0A4U1I694</accession>
<dbReference type="Proteomes" id="UP000305539">
    <property type="component" value="Unassembled WGS sequence"/>
</dbReference>
<keyword evidence="2" id="KW-1185">Reference proteome</keyword>
<dbReference type="RefSeq" id="WP_136895277.1">
    <property type="nucleotide sequence ID" value="NZ_SWJE01000006.1"/>
</dbReference>
<dbReference type="EMBL" id="SWJE01000006">
    <property type="protein sequence ID" value="TKC88787.1"/>
    <property type="molecule type" value="Genomic_DNA"/>
</dbReference>
<comment type="caution">
    <text evidence="1">The sequence shown here is derived from an EMBL/GenBank/DDBJ whole genome shotgun (WGS) entry which is preliminary data.</text>
</comment>
<sequence length="94" mass="10786">MFQSNAQHAIEYQELLAQRPGSPLANTFQNDRLIQDVAASPHREMIDGRLLLFEMRCDARHDVEACDGDELKCVSQLKTRQMLRPILYVVRCGL</sequence>
<evidence type="ECO:0000313" key="1">
    <source>
        <dbReference type="EMBL" id="TKC88787.1"/>
    </source>
</evidence>
<proteinExistence type="predicted"/>